<dbReference type="PANTHER" id="PTHR37402">
    <property type="entry name" value="GRAM DOMAIN-CONTAINING PROTEIN 4"/>
    <property type="match status" value="1"/>
</dbReference>
<name>A0A1M8A0D6_MALS4</name>
<dbReference type="OMA" id="RTHWEAE"/>
<feature type="transmembrane region" description="Helical" evidence="2">
    <location>
        <begin position="361"/>
        <end position="386"/>
    </location>
</feature>
<dbReference type="InterPro" id="IPR037847">
    <property type="entry name" value="GRAMDC4"/>
</dbReference>
<feature type="compositionally biased region" description="Pro residues" evidence="1">
    <location>
        <begin position="634"/>
        <end position="645"/>
    </location>
</feature>
<dbReference type="AlphaFoldDB" id="A0A1M8A0D6"/>
<gene>
    <name evidence="3" type="ORF">MSYG_0237</name>
</gene>
<evidence type="ECO:0000313" key="4">
    <source>
        <dbReference type="Proteomes" id="UP000186303"/>
    </source>
</evidence>
<evidence type="ECO:0000313" key="3">
    <source>
        <dbReference type="EMBL" id="SHO75903.1"/>
    </source>
</evidence>
<organism evidence="3 4">
    <name type="scientific">Malassezia sympodialis (strain ATCC 42132)</name>
    <name type="common">Atopic eczema-associated yeast</name>
    <dbReference type="NCBI Taxonomy" id="1230383"/>
    <lineage>
        <taxon>Eukaryota</taxon>
        <taxon>Fungi</taxon>
        <taxon>Dikarya</taxon>
        <taxon>Basidiomycota</taxon>
        <taxon>Ustilaginomycotina</taxon>
        <taxon>Malasseziomycetes</taxon>
        <taxon>Malasseziales</taxon>
        <taxon>Malasseziaceae</taxon>
        <taxon>Malassezia</taxon>
    </lineage>
</organism>
<feature type="compositionally biased region" description="Pro residues" evidence="1">
    <location>
        <begin position="716"/>
        <end position="726"/>
    </location>
</feature>
<accession>A0A1M8A0D6</accession>
<dbReference type="VEuPathDB" id="FungiDB:MSYG_0237"/>
<feature type="region of interest" description="Disordered" evidence="1">
    <location>
        <begin position="705"/>
        <end position="755"/>
    </location>
</feature>
<dbReference type="Proteomes" id="UP000186303">
    <property type="component" value="Chromosome 1"/>
</dbReference>
<feature type="region of interest" description="Disordered" evidence="1">
    <location>
        <begin position="589"/>
        <end position="660"/>
    </location>
</feature>
<keyword evidence="2" id="KW-0812">Transmembrane</keyword>
<feature type="compositionally biased region" description="Low complexity" evidence="1">
    <location>
        <begin position="705"/>
        <end position="714"/>
    </location>
</feature>
<feature type="compositionally biased region" description="Basic and acidic residues" evidence="1">
    <location>
        <begin position="233"/>
        <end position="246"/>
    </location>
</feature>
<dbReference type="EMBL" id="LT671821">
    <property type="protein sequence ID" value="SHO75903.1"/>
    <property type="molecule type" value="Genomic_DNA"/>
</dbReference>
<evidence type="ECO:0000256" key="2">
    <source>
        <dbReference type="SAM" id="Phobius"/>
    </source>
</evidence>
<feature type="transmembrane region" description="Helical" evidence="2">
    <location>
        <begin position="330"/>
        <end position="349"/>
    </location>
</feature>
<proteinExistence type="predicted"/>
<dbReference type="PANTHER" id="PTHR37402:SF1">
    <property type="entry name" value="GRAM DOMAIN-CONTAINING PROTEIN 4"/>
    <property type="match status" value="1"/>
</dbReference>
<keyword evidence="2" id="KW-1133">Transmembrane helix</keyword>
<feature type="region of interest" description="Disordered" evidence="1">
    <location>
        <begin position="124"/>
        <end position="268"/>
    </location>
</feature>
<reference evidence="4" key="1">
    <citation type="journal article" date="2017" name="Nucleic Acids Res.">
        <title>Proteogenomics produces comprehensive and highly accurate protein-coding gene annotation in a complete genome assembly of Malassezia sympodialis.</title>
        <authorList>
            <person name="Zhu Y."/>
            <person name="Engstroem P.G."/>
            <person name="Tellgren-Roth C."/>
            <person name="Baudo C.D."/>
            <person name="Kennell J.C."/>
            <person name="Sun S."/>
            <person name="Billmyre R.B."/>
            <person name="Schroeder M.S."/>
            <person name="Andersson A."/>
            <person name="Holm T."/>
            <person name="Sigurgeirsson B."/>
            <person name="Wu G."/>
            <person name="Sankaranarayanan S.R."/>
            <person name="Siddharthan R."/>
            <person name="Sanyal K."/>
            <person name="Lundeberg J."/>
            <person name="Nystedt B."/>
            <person name="Boekhout T."/>
            <person name="Dawson T.L. Jr."/>
            <person name="Heitman J."/>
            <person name="Scheynius A."/>
            <person name="Lehtioe J."/>
        </authorList>
    </citation>
    <scope>NUCLEOTIDE SEQUENCE [LARGE SCALE GENOMIC DNA]</scope>
    <source>
        <strain evidence="4">ATCC 42132</strain>
    </source>
</reference>
<evidence type="ECO:0000256" key="1">
    <source>
        <dbReference type="SAM" id="MobiDB-lite"/>
    </source>
</evidence>
<dbReference type="GO" id="GO:0006915">
    <property type="term" value="P:apoptotic process"/>
    <property type="evidence" value="ECO:0007669"/>
    <property type="project" value="InterPro"/>
</dbReference>
<feature type="transmembrane region" description="Helical" evidence="2">
    <location>
        <begin position="490"/>
        <end position="508"/>
    </location>
</feature>
<keyword evidence="4" id="KW-1185">Reference proteome</keyword>
<feature type="compositionally biased region" description="Basic and acidic residues" evidence="1">
    <location>
        <begin position="601"/>
        <end position="614"/>
    </location>
</feature>
<protein>
    <submittedName>
        <fullName evidence="3">Uncharacterized protein</fullName>
    </submittedName>
</protein>
<feature type="region of interest" description="Disordered" evidence="1">
    <location>
        <begin position="1"/>
        <end position="46"/>
    </location>
</feature>
<feature type="compositionally biased region" description="Basic residues" evidence="1">
    <location>
        <begin position="217"/>
        <end position="232"/>
    </location>
</feature>
<sequence>MDPPGPQPMRSRRYGIIMDPPPQLSRSAVDDLGSSIAAPPPDAFAVPVTQSKGQTFLAAMDEPGVLEDDGAWTDSDPETAPAVRDLLEEDKMSRRSFLTEMQGRGERAWLEELQEEFPNIRRVMVPTVDEEEDEEAPRTIPTAPHVRTVLQAMSAGTEPPMDEPLSEIPVTAATAAAMERLAHDDEETEPAPGPMERRKKTRSKAEYDVGPDGELVRKKKKKKDTTRKKKKRRDVEPPLDLRHEPLADLPQGLPSVDEPAESEWGAPMPFLDAVPRPADRGVHEPDVVPPTLAAPAPPSPTRSLAVTEAPAQLTPEQNRARVLNYNATRIAVNMYVVYWGMLVMLRRLWRWENPWLTGGTALFYAVVWWRGDLLAVGFLLAVLYVATFRLWLTAPAADESREPAPPSALLRHGVSLGLVTTTPSREMLQQVSDQVLVVTHGLADVQERMKNLLLWRSPMVTLRYLGWLLLLSLLSMQATSWMLLRVPGALLFLLVFVLAPLIEYGHWYKLVELLCDVTGAERPRHDAPYATTRSMLDNVLAGVPTDEEFLQEKLQRTHWEAERELRRRGQWIEPLNRIVEEMDVHRANLSGWAPQGPHTAQRQDESHGSPRHTEGAGIWAESTPLHSSVRAPSAEPPAVPPPQAPAMPVHEPLADDTHSVSDYGTQAESMWEVPEEPAPAAPEPAVMLSPGLPWSTVLPTTTPAAAASETGAAPLSPEPLLTPAPPITSLSPLQPAELEPRADGPFTPPAPLGVPAAAATSVAPDMLTTPASAHSALRREVAQPDLDADARPEPAVAPTSPPWEPSPRRKTEQPLTPALHASEPVDGVYLAVHRRRLGHLLVLPTRVAFLLSYSPRRPESVPGLTASQVLSLSRTVDGRVFYPTMTPRGITAVVRDEMRGRGRASLVPASGTPRPNQVLFDVPIAQVTGLKKLRKTLPLLDECHEGLELVLASGPGLSMPAVVGRDAAFERVLSVDPARWP</sequence>
<feature type="region of interest" description="Disordered" evidence="1">
    <location>
        <begin position="784"/>
        <end position="819"/>
    </location>
</feature>
<keyword evidence="2" id="KW-0472">Membrane</keyword>
<dbReference type="OrthoDB" id="1708389at2759"/>